<dbReference type="AlphaFoldDB" id="A0AB74UIS0"/>
<dbReference type="EMBL" id="CP159578">
    <property type="protein sequence ID" value="XCJ81364.1"/>
    <property type="molecule type" value="Genomic_DNA"/>
</dbReference>
<organism evidence="3">
    <name type="scientific">Salinicola endophyticus</name>
    <dbReference type="NCBI Taxonomy" id="1949083"/>
    <lineage>
        <taxon>Bacteria</taxon>
        <taxon>Pseudomonadati</taxon>
        <taxon>Pseudomonadota</taxon>
        <taxon>Gammaproteobacteria</taxon>
        <taxon>Oceanospirillales</taxon>
        <taxon>Halomonadaceae</taxon>
        <taxon>Salinicola</taxon>
    </lineage>
</organism>
<dbReference type="Pfam" id="PF13579">
    <property type="entry name" value="Glyco_trans_4_4"/>
    <property type="match status" value="1"/>
</dbReference>
<dbReference type="GO" id="GO:0016757">
    <property type="term" value="F:glycosyltransferase activity"/>
    <property type="evidence" value="ECO:0007669"/>
    <property type="project" value="UniProtKB-KW"/>
</dbReference>
<dbReference type="InterPro" id="IPR028098">
    <property type="entry name" value="Glyco_trans_4-like_N"/>
</dbReference>
<dbReference type="Gene3D" id="3.40.50.2000">
    <property type="entry name" value="Glycogen Phosphorylase B"/>
    <property type="match status" value="2"/>
</dbReference>
<keyword evidence="3" id="KW-0808">Transferase</keyword>
<dbReference type="SUPFAM" id="SSF53756">
    <property type="entry name" value="UDP-Glycosyltransferase/glycogen phosphorylase"/>
    <property type="match status" value="1"/>
</dbReference>
<dbReference type="PANTHER" id="PTHR45947">
    <property type="entry name" value="SULFOQUINOVOSYL TRANSFERASE SQD2"/>
    <property type="match status" value="1"/>
</dbReference>
<name>A0AB74UIS0_9GAMM</name>
<protein>
    <submittedName>
        <fullName evidence="3">Glycosyltransferase family 4 protein</fullName>
        <ecNumber evidence="3">2.4.-.-</ecNumber>
    </submittedName>
</protein>
<keyword evidence="3" id="KW-0328">Glycosyltransferase</keyword>
<evidence type="ECO:0000259" key="2">
    <source>
        <dbReference type="Pfam" id="PF13579"/>
    </source>
</evidence>
<evidence type="ECO:0000313" key="3">
    <source>
        <dbReference type="EMBL" id="XCJ81364.1"/>
    </source>
</evidence>
<dbReference type="CDD" id="cd03801">
    <property type="entry name" value="GT4_PimA-like"/>
    <property type="match status" value="1"/>
</dbReference>
<feature type="domain" description="Glycosyltransferase subfamily 4-like N-terminal" evidence="2">
    <location>
        <begin position="12"/>
        <end position="169"/>
    </location>
</feature>
<dbReference type="RefSeq" id="WP_353982120.1">
    <property type="nucleotide sequence ID" value="NZ_CP159578.1"/>
</dbReference>
<dbReference type="InterPro" id="IPR050194">
    <property type="entry name" value="Glycosyltransferase_grp1"/>
</dbReference>
<dbReference type="PANTHER" id="PTHR45947:SF13">
    <property type="entry name" value="TRANSFERASE"/>
    <property type="match status" value="1"/>
</dbReference>
<reference evidence="3" key="1">
    <citation type="submission" date="2024-06" db="EMBL/GenBank/DDBJ databases">
        <title>Complete genome of Salinicola endophyticus HNIBRBA4755.</title>
        <authorList>
            <person name="Shin S.Y."/>
            <person name="Kang H."/>
            <person name="Song J."/>
        </authorList>
    </citation>
    <scope>NUCLEOTIDE SEQUENCE</scope>
    <source>
        <strain evidence="3">HNIBRBA4755</strain>
    </source>
</reference>
<feature type="domain" description="Glycosyl transferase family 1" evidence="1">
    <location>
        <begin position="181"/>
        <end position="317"/>
    </location>
</feature>
<sequence>MKIMHVCETVTGGIATYLNNVAGEQLRHPDVSGVSVVLPAAQREELALGTAVRIHDFPGESRLHRLRHLATRLSAAVAAERPDVVHVHSTFAGLVCRGLPLSLGGAKLVYQPHGVAFDPHRVGGLKRRAIQWVERALYARSDALVAISEYEQTLLNAAGMGERTLLIKNCVRDTREPRIGADKEGFYLFIGRFDRQKGFDRLYASWGESHGELRVVGGSVVDAGTAFAPKANMHLLGWLDNASLDSLIARAKALIVPSRWEGFGLVVLEAYRNATPVICSNRGALPELVRDGETGQVFDFDDFTPSLDAALARFEASDREAMGRRCRERYEREFSPASMNAALLKLYRSSEHCYV</sequence>
<dbReference type="EC" id="2.4.-.-" evidence="3"/>
<dbReference type="InterPro" id="IPR001296">
    <property type="entry name" value="Glyco_trans_1"/>
</dbReference>
<proteinExistence type="predicted"/>
<accession>A0AB74UIS0</accession>
<dbReference type="Pfam" id="PF00534">
    <property type="entry name" value="Glycos_transf_1"/>
    <property type="match status" value="1"/>
</dbReference>
<gene>
    <name evidence="3" type="ORF">ABV408_09335</name>
</gene>
<evidence type="ECO:0000259" key="1">
    <source>
        <dbReference type="Pfam" id="PF00534"/>
    </source>
</evidence>